<dbReference type="PANTHER" id="PTHR48207">
    <property type="entry name" value="SUCCINATE--HYDROXYMETHYLGLUTARATE COA-TRANSFERASE"/>
    <property type="match status" value="1"/>
</dbReference>
<evidence type="ECO:0000256" key="1">
    <source>
        <dbReference type="ARBA" id="ARBA00022679"/>
    </source>
</evidence>
<gene>
    <name evidence="2" type="ORF">CATMQ487_22290</name>
</gene>
<dbReference type="SUPFAM" id="SSF89796">
    <property type="entry name" value="CoA-transferase family III (CaiB/BaiF)"/>
    <property type="match status" value="1"/>
</dbReference>
<protein>
    <submittedName>
        <fullName evidence="2">CoA transferase</fullName>
    </submittedName>
</protein>
<dbReference type="Proteomes" id="UP001057498">
    <property type="component" value="Chromosome"/>
</dbReference>
<organism evidence="2 3">
    <name type="scientific">Sphaerotilus microaerophilus</name>
    <dbReference type="NCBI Taxonomy" id="2914710"/>
    <lineage>
        <taxon>Bacteria</taxon>
        <taxon>Pseudomonadati</taxon>
        <taxon>Pseudomonadota</taxon>
        <taxon>Betaproteobacteria</taxon>
        <taxon>Burkholderiales</taxon>
        <taxon>Sphaerotilaceae</taxon>
        <taxon>Sphaerotilus</taxon>
    </lineage>
</organism>
<accession>A0ABN6PJL8</accession>
<name>A0ABN6PJL8_9BURK</name>
<dbReference type="InterPro" id="IPR023606">
    <property type="entry name" value="CoA-Trfase_III_dom_1_sf"/>
</dbReference>
<dbReference type="PANTHER" id="PTHR48207:SF3">
    <property type="entry name" value="SUCCINATE--HYDROXYMETHYLGLUTARATE COA-TRANSFERASE"/>
    <property type="match status" value="1"/>
</dbReference>
<dbReference type="GO" id="GO:0016740">
    <property type="term" value="F:transferase activity"/>
    <property type="evidence" value="ECO:0007669"/>
    <property type="project" value="UniProtKB-KW"/>
</dbReference>
<keyword evidence="3" id="KW-1185">Reference proteome</keyword>
<dbReference type="Gene3D" id="3.30.1540.10">
    <property type="entry name" value="formyl-coa transferase, domain 3"/>
    <property type="match status" value="1"/>
</dbReference>
<dbReference type="InterPro" id="IPR050483">
    <property type="entry name" value="CoA-transferase_III_domain"/>
</dbReference>
<proteinExistence type="predicted"/>
<dbReference type="Gene3D" id="3.40.50.10540">
    <property type="entry name" value="Crotonobetainyl-coa:carnitine coa-transferase, domain 1"/>
    <property type="match status" value="1"/>
</dbReference>
<reference evidence="2" key="1">
    <citation type="submission" date="2022-04" db="EMBL/GenBank/DDBJ databases">
        <title>Whole genome sequence of Sphaerotilus sp. FB-5.</title>
        <authorList>
            <person name="Takeda M."/>
            <person name="Narihara S."/>
            <person name="Akimoto M."/>
            <person name="Akimoto R."/>
            <person name="Nishiyashiki S."/>
            <person name="Murakami T."/>
        </authorList>
    </citation>
    <scope>NUCLEOTIDE SEQUENCE</scope>
    <source>
        <strain evidence="2">FB-5</strain>
    </source>
</reference>
<dbReference type="InterPro" id="IPR044855">
    <property type="entry name" value="CoA-Trfase_III_dom3_sf"/>
</dbReference>
<evidence type="ECO:0000313" key="2">
    <source>
        <dbReference type="EMBL" id="BDI05259.1"/>
    </source>
</evidence>
<dbReference type="Pfam" id="PF02515">
    <property type="entry name" value="CoA_transf_3"/>
    <property type="match status" value="1"/>
</dbReference>
<dbReference type="InterPro" id="IPR003673">
    <property type="entry name" value="CoA-Trfase_fam_III"/>
</dbReference>
<dbReference type="EMBL" id="AP025730">
    <property type="protein sequence ID" value="BDI05259.1"/>
    <property type="molecule type" value="Genomic_DNA"/>
</dbReference>
<sequence length="402" mass="42912">MQAGALKGIKVLDLSRVLAGPWAGQMLADLGADVIKVERPGAGDDTRAWGPPWLKDAEGRDTRDAAYFFCANRNKRSVAIDIATPDGQALVRRLAAEADVLLENFKVGGLRQYGLDFESLKAVNPRLIYCSITGFGQDGPYAQRPGYDFLIQGMGGLMSVTGPAETARAEGEPLPEGQGPQKVGVALVDIMTGLYASIGVLAALQHRHATGEGQHIDLALLDVQVAALANQTANHLIGGLVPKRMGNAHPNIVPYQDFPTADGDMIVAVGNDAQFARLAESAGHAEWASDDRFATNAARVANRAVLIPLLRQATVMRTTREWIERLEAAGVPCGPINRLDEVFADPQVIARGLRVDLPHPVAGTVPGVANPIRLSASPVAYRMAPPLLGQHTDEVLRDWLGD</sequence>
<evidence type="ECO:0000313" key="3">
    <source>
        <dbReference type="Proteomes" id="UP001057498"/>
    </source>
</evidence>
<keyword evidence="1 2" id="KW-0808">Transferase</keyword>
<dbReference type="RefSeq" id="WP_251973307.1">
    <property type="nucleotide sequence ID" value="NZ_AP025730.1"/>
</dbReference>